<reference evidence="3 4" key="1">
    <citation type="submission" date="2021-03" db="EMBL/GenBank/DDBJ databases">
        <title>Genomic Encyclopedia of Type Strains, Phase III (KMG-III): the genomes of soil and plant-associated and newly described type strains.</title>
        <authorList>
            <person name="Whitman W."/>
        </authorList>
    </citation>
    <scope>NUCLEOTIDE SEQUENCE [LARGE SCALE GENOMIC DNA]</scope>
    <source>
        <strain evidence="3 4">IMMIB AFH-6</strain>
    </source>
</reference>
<dbReference type="Proteomes" id="UP000781958">
    <property type="component" value="Unassembled WGS sequence"/>
</dbReference>
<evidence type="ECO:0000256" key="2">
    <source>
        <dbReference type="SAM" id="Phobius"/>
    </source>
</evidence>
<keyword evidence="4" id="KW-1185">Reference proteome</keyword>
<gene>
    <name evidence="3" type="ORF">J2851_000796</name>
</gene>
<keyword evidence="1" id="KW-0175">Coiled coil</keyword>
<evidence type="ECO:0000256" key="1">
    <source>
        <dbReference type="SAM" id="Coils"/>
    </source>
</evidence>
<keyword evidence="2" id="KW-0472">Membrane</keyword>
<dbReference type="EMBL" id="JAGINP010000002">
    <property type="protein sequence ID" value="MBP2291054.1"/>
    <property type="molecule type" value="Genomic_DNA"/>
</dbReference>
<evidence type="ECO:0000313" key="3">
    <source>
        <dbReference type="EMBL" id="MBP2291054.1"/>
    </source>
</evidence>
<organism evidence="3 4">
    <name type="scientific">Azospirillum rugosum</name>
    <dbReference type="NCBI Taxonomy" id="416170"/>
    <lineage>
        <taxon>Bacteria</taxon>
        <taxon>Pseudomonadati</taxon>
        <taxon>Pseudomonadota</taxon>
        <taxon>Alphaproteobacteria</taxon>
        <taxon>Rhodospirillales</taxon>
        <taxon>Azospirillaceae</taxon>
        <taxon>Azospirillum</taxon>
    </lineage>
</organism>
<keyword evidence="2" id="KW-0812">Transmembrane</keyword>
<evidence type="ECO:0000313" key="4">
    <source>
        <dbReference type="Proteomes" id="UP000781958"/>
    </source>
</evidence>
<dbReference type="RefSeq" id="WP_209764294.1">
    <property type="nucleotide sequence ID" value="NZ_JAGINP010000002.1"/>
</dbReference>
<proteinExistence type="predicted"/>
<sequence>MRLPRFAIPLALGGSLISAPPLIAWADDSWLTVADKSVDVLGASSDPVKMVAIVAVVFGLLIGWTIWLRQGRAEKPADDEAGAHTVDELFALVNSLSERIEGLTERMDRHLEQHAVGPASACPPRSGCAP</sequence>
<keyword evidence="2" id="KW-1133">Transmembrane helix</keyword>
<comment type="caution">
    <text evidence="3">The sequence shown here is derived from an EMBL/GenBank/DDBJ whole genome shotgun (WGS) entry which is preliminary data.</text>
</comment>
<feature type="transmembrane region" description="Helical" evidence="2">
    <location>
        <begin position="50"/>
        <end position="68"/>
    </location>
</feature>
<feature type="coiled-coil region" evidence="1">
    <location>
        <begin position="86"/>
        <end position="113"/>
    </location>
</feature>
<name>A0ABS4SEQ3_9PROT</name>
<protein>
    <submittedName>
        <fullName evidence="3">Uncharacterized protein</fullName>
    </submittedName>
</protein>
<accession>A0ABS4SEQ3</accession>